<evidence type="ECO:0008006" key="3">
    <source>
        <dbReference type="Google" id="ProtNLM"/>
    </source>
</evidence>
<evidence type="ECO:0000313" key="2">
    <source>
        <dbReference type="Proteomes" id="UP000721844"/>
    </source>
</evidence>
<protein>
    <recommendedName>
        <fullName evidence="3">AMP-dependent synthetase/ligase domain-containing protein</fullName>
    </recommendedName>
</protein>
<dbReference type="EMBL" id="JAESVA010000001">
    <property type="protein sequence ID" value="MCB8878857.1"/>
    <property type="molecule type" value="Genomic_DNA"/>
</dbReference>
<evidence type="ECO:0000313" key="1">
    <source>
        <dbReference type="EMBL" id="MCB8878857.1"/>
    </source>
</evidence>
<dbReference type="AlphaFoldDB" id="A0A963YX75"/>
<gene>
    <name evidence="1" type="ORF">ACELLULO517_01325</name>
</gene>
<accession>A0A963YX75</accession>
<dbReference type="InterPro" id="IPR042099">
    <property type="entry name" value="ANL_N_sf"/>
</dbReference>
<dbReference type="Gene3D" id="3.40.50.12780">
    <property type="entry name" value="N-terminal domain of ligase-like"/>
    <property type="match status" value="1"/>
</dbReference>
<dbReference type="SUPFAM" id="SSF56801">
    <property type="entry name" value="Acetyl-CoA synthetase-like"/>
    <property type="match status" value="1"/>
</dbReference>
<proteinExistence type="predicted"/>
<reference evidence="1 2" key="1">
    <citation type="journal article" date="2021" name="Microorganisms">
        <title>Acidisoma silvae sp. nov. and Acidisomacellulosilytica sp. nov., Two Acidophilic Bacteria Isolated from Decaying Wood, Hydrolyzing Cellulose and Producing Poly-3-hydroxybutyrate.</title>
        <authorList>
            <person name="Mieszkin S."/>
            <person name="Pouder E."/>
            <person name="Uroz S."/>
            <person name="Simon-Colin C."/>
            <person name="Alain K."/>
        </authorList>
    </citation>
    <scope>NUCLEOTIDE SEQUENCE [LARGE SCALE GENOMIC DNA]</scope>
    <source>
        <strain evidence="1 2">HW T5.17</strain>
    </source>
</reference>
<dbReference type="RefSeq" id="WP_227305039.1">
    <property type="nucleotide sequence ID" value="NZ_JAESVA010000001.1"/>
</dbReference>
<organism evidence="1 2">
    <name type="scientific">Acidisoma cellulosilyticum</name>
    <dbReference type="NCBI Taxonomy" id="2802395"/>
    <lineage>
        <taxon>Bacteria</taxon>
        <taxon>Pseudomonadati</taxon>
        <taxon>Pseudomonadota</taxon>
        <taxon>Alphaproteobacteria</taxon>
        <taxon>Acetobacterales</taxon>
        <taxon>Acidocellaceae</taxon>
        <taxon>Acidisoma</taxon>
    </lineage>
</organism>
<name>A0A963YX75_9PROT</name>
<keyword evidence="2" id="KW-1185">Reference proteome</keyword>
<dbReference type="Proteomes" id="UP000721844">
    <property type="component" value="Unassembled WGS sequence"/>
</dbReference>
<sequence>MASADLQIGGKTGAYRALLSVVAAAPNGLALRHKYRGDWLTWQWRAIARSVDALINAFVESGISAGDRIVLVGEITPRLLFTGLAADALGAETLLLPPTAKAADIVAATIDHPPHLAVIQGRESLDVWQQIRAQLGSVKLVFDHAAPGKRQDSSIIFFDDLLAGATSRLDGSNPLPSAATTNSDQGILWVEASTIWPGAITAVFDHWLGSGRTLVLPEILAAAARDRLEVRPASWLASDASLAIAARDIASRLPRRLIGTNKVEPRSFISGLIRHQARRRLGLGNLSSIDVEIAASHGEVFTSLGITLRPWSRTGFERPDISHHAGPRPSFAIAEILS</sequence>
<comment type="caution">
    <text evidence="1">The sequence shown here is derived from an EMBL/GenBank/DDBJ whole genome shotgun (WGS) entry which is preliminary data.</text>
</comment>